<evidence type="ECO:0000313" key="3">
    <source>
        <dbReference type="EMBL" id="KAB1215619.1"/>
    </source>
</evidence>
<reference evidence="4" key="3">
    <citation type="submission" date="2019-09" db="EMBL/GenBank/DDBJ databases">
        <authorList>
            <person name="Gao Z."/>
        </authorList>
    </citation>
    <scope>NUCLEOTIDE SEQUENCE</scope>
    <source>
        <tissue evidence="4">Leaves</tissue>
    </source>
</reference>
<dbReference type="Proteomes" id="UP000516437">
    <property type="component" value="Chromosome 4"/>
</dbReference>
<sequence>MGMAGTAIRVLGVGSRSMSTKVQHSIPKEIAKAIKPSSSTSEFRKFLGIPPNSRSQNALLISKFIRLYTFRSPGIHKDHVWEENLKRLLHGKDRVGLPEIAKVLSPQFNQPGGMAAASNAEDKQHQVGGGKAKGKKKTSKKK</sequence>
<dbReference type="EMBL" id="RXIC02000019">
    <property type="protein sequence ID" value="KAB1226236.1"/>
    <property type="molecule type" value="Genomic_DNA"/>
</dbReference>
<reference evidence="4 5" key="2">
    <citation type="journal article" date="2019" name="Plant Biotechnol. J.">
        <title>The red bayberry genome and genetic basis of sex determination.</title>
        <authorList>
            <person name="Jia H.M."/>
            <person name="Jia H.J."/>
            <person name="Cai Q.L."/>
            <person name="Wang Y."/>
            <person name="Zhao H.B."/>
            <person name="Yang W.F."/>
            <person name="Wang G.Y."/>
            <person name="Li Y.H."/>
            <person name="Zhan D.L."/>
            <person name="Shen Y.T."/>
            <person name="Niu Q.F."/>
            <person name="Chang L."/>
            <person name="Qiu J."/>
            <person name="Zhao L."/>
            <person name="Xie H.B."/>
            <person name="Fu W.Y."/>
            <person name="Jin J."/>
            <person name="Li X.W."/>
            <person name="Jiao Y."/>
            <person name="Zhou C.C."/>
            <person name="Tu T."/>
            <person name="Chai C.Y."/>
            <person name="Gao J.L."/>
            <person name="Fan L.J."/>
            <person name="van de Weg E."/>
            <person name="Wang J.Y."/>
            <person name="Gao Z.S."/>
        </authorList>
    </citation>
    <scope>NUCLEOTIDE SEQUENCE [LARGE SCALE GENOMIC DNA]</scope>
    <source>
        <tissue evidence="4">Leaves</tissue>
    </source>
</reference>
<evidence type="ECO:0000313" key="5">
    <source>
        <dbReference type="Proteomes" id="UP000516437"/>
    </source>
</evidence>
<dbReference type="AlphaFoldDB" id="A0A6A1WNV5"/>
<comment type="caution">
    <text evidence="4">The sequence shown here is derived from an EMBL/GenBank/DDBJ whole genome shotgun (WGS) entry which is preliminary data.</text>
</comment>
<feature type="region of interest" description="Disordered" evidence="1">
    <location>
        <begin position="108"/>
        <end position="142"/>
    </location>
</feature>
<proteinExistence type="predicted"/>
<dbReference type="InterPro" id="IPR036885">
    <property type="entry name" value="SWIB_MDM2_dom_sf"/>
</dbReference>
<evidence type="ECO:0000259" key="2">
    <source>
        <dbReference type="Pfam" id="PF02201"/>
    </source>
</evidence>
<dbReference type="InterPro" id="IPR003121">
    <property type="entry name" value="SWIB_MDM2_domain"/>
</dbReference>
<dbReference type="Proteomes" id="UP000516437">
    <property type="component" value="Chromosome 1"/>
</dbReference>
<feature type="domain" description="DM2" evidence="2">
    <location>
        <begin position="40"/>
        <end position="107"/>
    </location>
</feature>
<organism evidence="4 5">
    <name type="scientific">Morella rubra</name>
    <name type="common">Chinese bayberry</name>
    <dbReference type="NCBI Taxonomy" id="262757"/>
    <lineage>
        <taxon>Eukaryota</taxon>
        <taxon>Viridiplantae</taxon>
        <taxon>Streptophyta</taxon>
        <taxon>Embryophyta</taxon>
        <taxon>Tracheophyta</taxon>
        <taxon>Spermatophyta</taxon>
        <taxon>Magnoliopsida</taxon>
        <taxon>eudicotyledons</taxon>
        <taxon>Gunneridae</taxon>
        <taxon>Pentapetalae</taxon>
        <taxon>rosids</taxon>
        <taxon>fabids</taxon>
        <taxon>Fagales</taxon>
        <taxon>Myricaceae</taxon>
        <taxon>Morella</taxon>
    </lineage>
</organism>
<reference evidence="4" key="1">
    <citation type="submission" date="2018-07" db="EMBL/GenBank/DDBJ databases">
        <authorList>
            <person name="Gao Z.-S."/>
            <person name="Jia H.-M."/>
            <person name="Jia H.-J."/>
            <person name="Cai Q.-L."/>
            <person name="Wang Y."/>
            <person name="Zhao H.-B."/>
        </authorList>
    </citation>
    <scope>NUCLEOTIDE SEQUENCE</scope>
    <source>
        <tissue evidence="4">Leaves</tissue>
    </source>
</reference>
<protein>
    <recommendedName>
        <fullName evidence="2">DM2 domain-containing protein</fullName>
    </recommendedName>
</protein>
<keyword evidence="5" id="KW-1185">Reference proteome</keyword>
<gene>
    <name evidence="4" type="ORF">CJ030_MR1G019542</name>
    <name evidence="3" type="ORF">CJ030_MR4G001669</name>
</gene>
<name>A0A6A1WNV5_9ROSI</name>
<evidence type="ECO:0000313" key="4">
    <source>
        <dbReference type="EMBL" id="KAB1226236.1"/>
    </source>
</evidence>
<dbReference type="EMBL" id="RXIC02000022">
    <property type="protein sequence ID" value="KAB1215619.1"/>
    <property type="molecule type" value="Genomic_DNA"/>
</dbReference>
<dbReference type="SUPFAM" id="SSF47592">
    <property type="entry name" value="SWIB/MDM2 domain"/>
    <property type="match status" value="1"/>
</dbReference>
<dbReference type="Pfam" id="PF02201">
    <property type="entry name" value="SWIB"/>
    <property type="match status" value="1"/>
</dbReference>
<dbReference type="OrthoDB" id="1164142at2759"/>
<feature type="compositionally biased region" description="Basic residues" evidence="1">
    <location>
        <begin position="132"/>
        <end position="142"/>
    </location>
</feature>
<evidence type="ECO:0000256" key="1">
    <source>
        <dbReference type="SAM" id="MobiDB-lite"/>
    </source>
</evidence>
<accession>A0A6A1WNV5</accession>